<evidence type="ECO:0000256" key="1">
    <source>
        <dbReference type="ARBA" id="ARBA00022729"/>
    </source>
</evidence>
<dbReference type="SUPFAM" id="SSF141072">
    <property type="entry name" value="CalX-like"/>
    <property type="match status" value="2"/>
</dbReference>
<sequence length="298" mass="31933">MIFRLFALARYVSSLACPRFLPRCQRLAGHLALGALLLAGAGASLNDEAHAQISFSASTYTVTEGTETVQITLQSSDDTGTYSVTVTSADDTATAGDDYASVSQTITFTNESEKTFDVTIVDGDCDAESSEQFNLTLSGDTSSTSPTSAAVTIKDNDNIVFDTASPRYSTNYTIGEVEYTFQIPLRQSNDANATCSVIVESADDDTATAGEDYELSQTITFMDSSVESLSVSIIDDTVLENSSEHFTISLSGSTTDSSTVEVRIRDEEIIVLNAGMTNYTMIAGEDFDICVNFNLDRS</sequence>
<protein>
    <recommendedName>
        <fullName evidence="5">Calx-beta domain-containing protein</fullName>
    </recommendedName>
</protein>
<dbReference type="SMART" id="SM00237">
    <property type="entry name" value="Calx_beta"/>
    <property type="match status" value="2"/>
</dbReference>
<gene>
    <name evidence="6" type="ORF">TE42_10180</name>
</gene>
<dbReference type="Proteomes" id="UP000035067">
    <property type="component" value="Unassembled WGS sequence"/>
</dbReference>
<dbReference type="GO" id="GO:0007154">
    <property type="term" value="P:cell communication"/>
    <property type="evidence" value="ECO:0007669"/>
    <property type="project" value="InterPro"/>
</dbReference>
<dbReference type="Gene3D" id="2.60.40.2030">
    <property type="match status" value="2"/>
</dbReference>
<keyword evidence="4" id="KW-0406">Ion transport</keyword>
<dbReference type="GO" id="GO:0030001">
    <property type="term" value="P:metal ion transport"/>
    <property type="evidence" value="ECO:0007669"/>
    <property type="project" value="TreeGrafter"/>
</dbReference>
<evidence type="ECO:0000313" key="6">
    <source>
        <dbReference type="EMBL" id="KKZ10426.1"/>
    </source>
</evidence>
<feature type="non-terminal residue" evidence="6">
    <location>
        <position position="298"/>
    </location>
</feature>
<reference evidence="6 7" key="1">
    <citation type="submission" date="2015-01" db="EMBL/GenBank/DDBJ databases">
        <title>Lifestyle Evolution in Cyanobacterial Symbionts of Sponges.</title>
        <authorList>
            <person name="Burgsdorf I."/>
            <person name="Slaby B.M."/>
            <person name="Handley K.M."/>
            <person name="Haber M."/>
            <person name="Blom J."/>
            <person name="Marshall C.W."/>
            <person name="Gilbert J.A."/>
            <person name="Hentschel U."/>
            <person name="Steindler L."/>
        </authorList>
    </citation>
    <scope>NUCLEOTIDE SEQUENCE [LARGE SCALE GENOMIC DNA]</scope>
    <source>
        <strain evidence="6">SP3</strain>
    </source>
</reference>
<dbReference type="AlphaFoldDB" id="A0A0G2HJY3"/>
<evidence type="ECO:0000256" key="2">
    <source>
        <dbReference type="ARBA" id="ARBA00022737"/>
    </source>
</evidence>
<keyword evidence="1" id="KW-0732">Signal</keyword>
<dbReference type="InterPro" id="IPR051171">
    <property type="entry name" value="CaCA"/>
</dbReference>
<dbReference type="Pfam" id="PF03160">
    <property type="entry name" value="Calx-beta"/>
    <property type="match status" value="1"/>
</dbReference>
<name>A0A0G2HJY3_9SYNE</name>
<evidence type="ECO:0000259" key="5">
    <source>
        <dbReference type="SMART" id="SM00237"/>
    </source>
</evidence>
<dbReference type="EMBL" id="JXQG01000093">
    <property type="protein sequence ID" value="KKZ10426.1"/>
    <property type="molecule type" value="Genomic_DNA"/>
</dbReference>
<dbReference type="InterPro" id="IPR038081">
    <property type="entry name" value="CalX-like_sf"/>
</dbReference>
<keyword evidence="3" id="KW-0106">Calcium</keyword>
<dbReference type="GO" id="GO:0016020">
    <property type="term" value="C:membrane"/>
    <property type="evidence" value="ECO:0007669"/>
    <property type="project" value="InterPro"/>
</dbReference>
<dbReference type="PANTHER" id="PTHR11878:SF65">
    <property type="entry name" value="NA_CA-EXCHANGE PROTEIN, ISOFORM G"/>
    <property type="match status" value="1"/>
</dbReference>
<evidence type="ECO:0000256" key="4">
    <source>
        <dbReference type="ARBA" id="ARBA00023065"/>
    </source>
</evidence>
<feature type="domain" description="Calx-beta" evidence="5">
    <location>
        <begin position="149"/>
        <end position="251"/>
    </location>
</feature>
<evidence type="ECO:0000256" key="3">
    <source>
        <dbReference type="ARBA" id="ARBA00022837"/>
    </source>
</evidence>
<keyword evidence="2" id="KW-0677">Repeat</keyword>
<comment type="caution">
    <text evidence="6">The sequence shown here is derived from an EMBL/GenBank/DDBJ whole genome shotgun (WGS) entry which is preliminary data.</text>
</comment>
<feature type="domain" description="Calx-beta" evidence="5">
    <location>
        <begin position="41"/>
        <end position="138"/>
    </location>
</feature>
<evidence type="ECO:0000313" key="7">
    <source>
        <dbReference type="Proteomes" id="UP000035067"/>
    </source>
</evidence>
<dbReference type="PANTHER" id="PTHR11878">
    <property type="entry name" value="SODIUM/CALCIUM EXCHANGER"/>
    <property type="match status" value="1"/>
</dbReference>
<accession>A0A0G2HJY3</accession>
<proteinExistence type="predicted"/>
<keyword evidence="4" id="KW-0813">Transport</keyword>
<dbReference type="InterPro" id="IPR003644">
    <property type="entry name" value="Calx_beta"/>
</dbReference>
<organism evidence="6 7">
    <name type="scientific">Candidatus Synechococcus spongiarum SP3</name>
    <dbReference type="NCBI Taxonomy" id="1604020"/>
    <lineage>
        <taxon>Bacteria</taxon>
        <taxon>Bacillati</taxon>
        <taxon>Cyanobacteriota</taxon>
        <taxon>Cyanophyceae</taxon>
        <taxon>Synechococcales</taxon>
        <taxon>Synechococcaceae</taxon>
        <taxon>Synechococcus</taxon>
    </lineage>
</organism>